<feature type="domain" description="K Homology" evidence="4">
    <location>
        <begin position="286"/>
        <end position="372"/>
    </location>
</feature>
<evidence type="ECO:0000313" key="6">
    <source>
        <dbReference type="Proteomes" id="UP000198406"/>
    </source>
</evidence>
<dbReference type="PROSITE" id="PS50084">
    <property type="entry name" value="KH_TYPE_1"/>
    <property type="match status" value="3"/>
</dbReference>
<accession>A0A1Z5JVE4</accession>
<feature type="region of interest" description="Disordered" evidence="3">
    <location>
        <begin position="499"/>
        <end position="518"/>
    </location>
</feature>
<feature type="compositionally biased region" description="Low complexity" evidence="3">
    <location>
        <begin position="76"/>
        <end position="96"/>
    </location>
</feature>
<dbReference type="InterPro" id="IPR047275">
    <property type="entry name" value="KH-I_NOVA_rpt1"/>
</dbReference>
<evidence type="ECO:0000256" key="3">
    <source>
        <dbReference type="SAM" id="MobiDB-lite"/>
    </source>
</evidence>
<name>A0A1Z5JVE4_FISSO</name>
<feature type="region of interest" description="Disordered" evidence="3">
    <location>
        <begin position="1"/>
        <end position="45"/>
    </location>
</feature>
<comment type="caution">
    <text evidence="5">The sequence shown here is derived from an EMBL/GenBank/DDBJ whole genome shotgun (WGS) entry which is preliminary data.</text>
</comment>
<dbReference type="CDD" id="cd22435">
    <property type="entry name" value="KH-I_NOVA_rpt1"/>
    <property type="match status" value="1"/>
</dbReference>
<keyword evidence="2" id="KW-0694">RNA-binding</keyword>
<dbReference type="InParanoid" id="A0A1Z5JVE4"/>
<reference evidence="5 6" key="1">
    <citation type="journal article" date="2015" name="Plant Cell">
        <title>Oil accumulation by the oleaginous diatom Fistulifera solaris as revealed by the genome and transcriptome.</title>
        <authorList>
            <person name="Tanaka T."/>
            <person name="Maeda Y."/>
            <person name="Veluchamy A."/>
            <person name="Tanaka M."/>
            <person name="Abida H."/>
            <person name="Marechal E."/>
            <person name="Bowler C."/>
            <person name="Muto M."/>
            <person name="Sunaga Y."/>
            <person name="Tanaka M."/>
            <person name="Yoshino T."/>
            <person name="Taniguchi T."/>
            <person name="Fukuda Y."/>
            <person name="Nemoto M."/>
            <person name="Matsumoto M."/>
            <person name="Wong P.S."/>
            <person name="Aburatani S."/>
            <person name="Fujibuchi W."/>
        </authorList>
    </citation>
    <scope>NUCLEOTIDE SEQUENCE [LARGE SCALE GENOMIC DNA]</scope>
    <source>
        <strain evidence="5 6">JPCC DA0580</strain>
    </source>
</reference>
<feature type="compositionally biased region" description="Polar residues" evidence="3">
    <location>
        <begin position="1"/>
        <end position="23"/>
    </location>
</feature>
<organism evidence="5 6">
    <name type="scientific">Fistulifera solaris</name>
    <name type="common">Oleaginous diatom</name>
    <dbReference type="NCBI Taxonomy" id="1519565"/>
    <lineage>
        <taxon>Eukaryota</taxon>
        <taxon>Sar</taxon>
        <taxon>Stramenopiles</taxon>
        <taxon>Ochrophyta</taxon>
        <taxon>Bacillariophyta</taxon>
        <taxon>Bacillariophyceae</taxon>
        <taxon>Bacillariophycidae</taxon>
        <taxon>Naviculales</taxon>
        <taxon>Naviculaceae</taxon>
        <taxon>Fistulifera</taxon>
    </lineage>
</organism>
<feature type="compositionally biased region" description="Low complexity" evidence="3">
    <location>
        <begin position="124"/>
        <end position="134"/>
    </location>
</feature>
<keyword evidence="1" id="KW-0677">Repeat</keyword>
<feature type="compositionally biased region" description="Polar residues" evidence="3">
    <location>
        <begin position="30"/>
        <end position="45"/>
    </location>
</feature>
<dbReference type="GO" id="GO:0003723">
    <property type="term" value="F:RNA binding"/>
    <property type="evidence" value="ECO:0007669"/>
    <property type="project" value="UniProtKB-UniRule"/>
</dbReference>
<gene>
    <name evidence="5" type="ORF">FisN_24Hh196</name>
</gene>
<evidence type="ECO:0000259" key="4">
    <source>
        <dbReference type="SMART" id="SM00322"/>
    </source>
</evidence>
<dbReference type="PANTHER" id="PTHR10288">
    <property type="entry name" value="KH DOMAIN CONTAINING RNA BINDING PROTEIN"/>
    <property type="match status" value="1"/>
</dbReference>
<protein>
    <submittedName>
        <fullName evidence="5">RNA-binding protein Nova</fullName>
    </submittedName>
</protein>
<dbReference type="Gene3D" id="3.30.1370.10">
    <property type="entry name" value="K Homology domain, type 1"/>
    <property type="match status" value="3"/>
</dbReference>
<dbReference type="SUPFAM" id="SSF54791">
    <property type="entry name" value="Eukaryotic type KH-domain (KH-domain type I)"/>
    <property type="match status" value="3"/>
</dbReference>
<evidence type="ECO:0000313" key="5">
    <source>
        <dbReference type="EMBL" id="GAX17738.1"/>
    </source>
</evidence>
<proteinExistence type="predicted"/>
<dbReference type="Proteomes" id="UP000198406">
    <property type="component" value="Unassembled WGS sequence"/>
</dbReference>
<feature type="domain" description="K Homology" evidence="4">
    <location>
        <begin position="188"/>
        <end position="261"/>
    </location>
</feature>
<dbReference type="InterPro" id="IPR004087">
    <property type="entry name" value="KH_dom"/>
</dbReference>
<dbReference type="OrthoDB" id="199793at2759"/>
<evidence type="ECO:0000256" key="2">
    <source>
        <dbReference type="PROSITE-ProRule" id="PRU00117"/>
    </source>
</evidence>
<sequence length="674" mass="72255">MSLSSENSTSQNPSHNQHLTSSLAHDIHSHSTAPSHSQPLSHTTTNIALLAPEGTTTIKCEVGPVGTSKSPSPEHSSVPTTGTTTTPTSLGNSSPPHLSTSEEEPDFAREGLASHTPHTHSSRTHTSQPQHHTSNFTQEGASGWSASSQSDFTSFAQPTSYGDIVAPTQSSSPSHQADQYARSNSATYAAAFKLLVSNNVAGSIIGRSGQTISDFQKQSSTRIKLSQTGDYYPGTQDRVCLVQGEPDNCKAALRLLLGRLHMLQEQQHSQHIAWQLQRQRGVTPAFDFVVRLLVPASSCGMIIGKSGSNIKFMEESTGVSSVRLSAKDAVDNAGGYALSSIMLNTSERIVTITGQSLDSCLSCVYLILDGMISHPDICRYANMTTSYTKAVPDSFGGQLQPVLLPISSNQSRILATDSTNWSAAPEVNLFSQTPSIPRRISSSPDLPGIMLNQRLPFGHLPTSDFLGSYRTPQASYLPSSGLPSATPSSLNQQLYLLPQPQERTESSSSESRTVSHSASAPELLAMQFEQSMSLSAPIRPTPSQDFSEAFVPQPPALVAPGVFSVQLLVPDSMIGSILGRGGSTLTELENLSGTRIRASQRGEFVPGTRSRIVKIKGPTAQSVWQAQFMMSQRMVLPPTAAYPTHAPFITDQNFSQREGQHIHGVDEAHHTSSS</sequence>
<evidence type="ECO:0000256" key="1">
    <source>
        <dbReference type="ARBA" id="ARBA00022737"/>
    </source>
</evidence>
<dbReference type="AlphaFoldDB" id="A0A1Z5JVE4"/>
<dbReference type="SMART" id="SM00322">
    <property type="entry name" value="KH"/>
    <property type="match status" value="3"/>
</dbReference>
<dbReference type="InterPro" id="IPR036612">
    <property type="entry name" value="KH_dom_type_1_sf"/>
</dbReference>
<dbReference type="FunCoup" id="A0A1Z5JVE4">
    <property type="interactions" value="175"/>
</dbReference>
<feature type="compositionally biased region" description="Polar residues" evidence="3">
    <location>
        <begin position="135"/>
        <end position="160"/>
    </location>
</feature>
<keyword evidence="6" id="KW-1185">Reference proteome</keyword>
<feature type="domain" description="K Homology" evidence="4">
    <location>
        <begin position="561"/>
        <end position="635"/>
    </location>
</feature>
<dbReference type="Pfam" id="PF00013">
    <property type="entry name" value="KH_1"/>
    <property type="match status" value="3"/>
</dbReference>
<dbReference type="EMBL" id="BDSP01000122">
    <property type="protein sequence ID" value="GAX17738.1"/>
    <property type="molecule type" value="Genomic_DNA"/>
</dbReference>
<feature type="compositionally biased region" description="Polar residues" evidence="3">
    <location>
        <begin position="167"/>
        <end position="179"/>
    </location>
</feature>
<feature type="region of interest" description="Disordered" evidence="3">
    <location>
        <begin position="59"/>
        <end position="179"/>
    </location>
</feature>
<dbReference type="InterPro" id="IPR004088">
    <property type="entry name" value="KH_dom_type_1"/>
</dbReference>